<comment type="catalytic activity">
    <reaction evidence="1 14 15">
        <text>adenosine 5'-phosphosulfate + ATP = 3'-phosphoadenylyl sulfate + ADP + H(+)</text>
        <dbReference type="Rhea" id="RHEA:24152"/>
        <dbReference type="ChEBI" id="CHEBI:15378"/>
        <dbReference type="ChEBI" id="CHEBI:30616"/>
        <dbReference type="ChEBI" id="CHEBI:58243"/>
        <dbReference type="ChEBI" id="CHEBI:58339"/>
        <dbReference type="ChEBI" id="CHEBI:456216"/>
        <dbReference type="EC" id="2.7.1.25"/>
    </reaction>
</comment>
<evidence type="ECO:0000256" key="5">
    <source>
        <dbReference type="ARBA" id="ARBA00012121"/>
    </source>
</evidence>
<dbReference type="AlphaFoldDB" id="C0N9W8"/>
<dbReference type="GO" id="GO:0000103">
    <property type="term" value="P:sulfate assimilation"/>
    <property type="evidence" value="ECO:0007669"/>
    <property type="project" value="UniProtKB-UniRule"/>
</dbReference>
<proteinExistence type="inferred from homology"/>
<evidence type="ECO:0000256" key="3">
    <source>
        <dbReference type="ARBA" id="ARBA00004806"/>
    </source>
</evidence>
<dbReference type="InterPro" id="IPR002891">
    <property type="entry name" value="APS"/>
</dbReference>
<comment type="pathway">
    <text evidence="3 14 15">Sulfur metabolism; hydrogen sulfide biosynthesis; sulfite from sulfate: step 2/3.</text>
</comment>
<dbReference type="NCBIfam" id="NF003013">
    <property type="entry name" value="PRK03846.1"/>
    <property type="match status" value="1"/>
</dbReference>
<evidence type="ECO:0000256" key="11">
    <source>
        <dbReference type="ARBA" id="ARBA00029724"/>
    </source>
</evidence>
<dbReference type="InterPro" id="IPR027417">
    <property type="entry name" value="P-loop_NTPase"/>
</dbReference>
<gene>
    <name evidence="17" type="primary">cysC_2</name>
    <name evidence="14" type="synonym">cysC</name>
    <name evidence="17" type="ORF">MDMS009_2935</name>
</gene>
<dbReference type="GO" id="GO:0005524">
    <property type="term" value="F:ATP binding"/>
    <property type="evidence" value="ECO:0007669"/>
    <property type="project" value="UniProtKB-UniRule"/>
</dbReference>
<dbReference type="CDD" id="cd02027">
    <property type="entry name" value="APSK"/>
    <property type="match status" value="1"/>
</dbReference>
<dbReference type="PANTHER" id="PTHR11055">
    <property type="entry name" value="BIFUNCTIONAL 3'-PHOSPHOADENOSINE 5'-PHOSPHOSULFATE SYNTHASE"/>
    <property type="match status" value="1"/>
</dbReference>
<feature type="binding site" evidence="14">
    <location>
        <begin position="32"/>
        <end position="39"/>
    </location>
    <ligand>
        <name>ATP</name>
        <dbReference type="ChEBI" id="CHEBI:30616"/>
    </ligand>
</feature>
<dbReference type="EMBL" id="GG657907">
    <property type="protein sequence ID" value="EEF78391.1"/>
    <property type="molecule type" value="Genomic_DNA"/>
</dbReference>
<dbReference type="EC" id="2.7.1.25" evidence="5 14"/>
<keyword evidence="9 14" id="KW-0418">Kinase</keyword>
<dbReference type="RefSeq" id="WP_008292305.1">
    <property type="nucleotide sequence ID" value="NZ_GG657907.1"/>
</dbReference>
<dbReference type="HAMAP" id="MF_00065">
    <property type="entry name" value="Adenylyl_sulf_kinase"/>
    <property type="match status" value="1"/>
</dbReference>
<evidence type="ECO:0000313" key="18">
    <source>
        <dbReference type="Proteomes" id="UP000004679"/>
    </source>
</evidence>
<keyword evidence="14" id="KW-0597">Phosphoprotein</keyword>
<evidence type="ECO:0000256" key="14">
    <source>
        <dbReference type="HAMAP-Rule" id="MF_00065"/>
    </source>
</evidence>
<dbReference type="OrthoDB" id="9804504at2"/>
<keyword evidence="8 14" id="KW-0547">Nucleotide-binding</keyword>
<evidence type="ECO:0000256" key="10">
    <source>
        <dbReference type="ARBA" id="ARBA00022840"/>
    </source>
</evidence>
<reference evidence="17 18" key="1">
    <citation type="journal article" date="2011" name="J. Bacteriol.">
        <title>Draft genome sequence of the chemolithoheterotrophic, halophilic methylotroph Methylophaga thiooxydans DMS010.</title>
        <authorList>
            <person name="Boden R."/>
            <person name="Ferriera S."/>
            <person name="Johnson J."/>
            <person name="Kelly D.P."/>
            <person name="Murrell J.C."/>
            <person name="Schafer H."/>
        </authorList>
    </citation>
    <scope>NUCLEOTIDE SEQUENCE [LARGE SCALE GENOMIC DNA]</scope>
    <source>
        <strain evidence="17 18">DMS010</strain>
    </source>
</reference>
<dbReference type="GO" id="GO:0004020">
    <property type="term" value="F:adenylylsulfate kinase activity"/>
    <property type="evidence" value="ECO:0007669"/>
    <property type="project" value="UniProtKB-UniRule"/>
</dbReference>
<feature type="active site" description="Phosphoserine intermediate" evidence="14">
    <location>
        <position position="106"/>
    </location>
</feature>
<evidence type="ECO:0000313" key="17">
    <source>
        <dbReference type="EMBL" id="EEF78391.1"/>
    </source>
</evidence>
<dbReference type="FunFam" id="3.40.50.300:FF:000212">
    <property type="entry name" value="Adenylyl-sulfate kinase"/>
    <property type="match status" value="1"/>
</dbReference>
<dbReference type="Pfam" id="PF01583">
    <property type="entry name" value="APS_kinase"/>
    <property type="match status" value="1"/>
</dbReference>
<accession>C0N9W8</accession>
<dbReference type="Gene3D" id="3.40.50.300">
    <property type="entry name" value="P-loop containing nucleotide triphosphate hydrolases"/>
    <property type="match status" value="1"/>
</dbReference>
<dbReference type="PANTHER" id="PTHR11055:SF63">
    <property type="entry name" value="ADENYLYL-SULFATE KINASE 1, CHLOROPLASTIC"/>
    <property type="match status" value="1"/>
</dbReference>
<evidence type="ECO:0000256" key="12">
    <source>
        <dbReference type="ARBA" id="ARBA00031393"/>
    </source>
</evidence>
<evidence type="ECO:0000256" key="7">
    <source>
        <dbReference type="ARBA" id="ARBA00022679"/>
    </source>
</evidence>
<evidence type="ECO:0000256" key="2">
    <source>
        <dbReference type="ARBA" id="ARBA00002632"/>
    </source>
</evidence>
<evidence type="ECO:0000259" key="16">
    <source>
        <dbReference type="Pfam" id="PF01583"/>
    </source>
</evidence>
<keyword evidence="18" id="KW-1185">Reference proteome</keyword>
<comment type="similarity">
    <text evidence="4 14 15">Belongs to the APS kinase family.</text>
</comment>
<evidence type="ECO:0000256" key="4">
    <source>
        <dbReference type="ARBA" id="ARBA00007008"/>
    </source>
</evidence>
<keyword evidence="7 14" id="KW-0808">Transferase</keyword>
<evidence type="ECO:0000256" key="15">
    <source>
        <dbReference type="RuleBase" id="RU004347"/>
    </source>
</evidence>
<evidence type="ECO:0000256" key="6">
    <source>
        <dbReference type="ARBA" id="ARBA00018163"/>
    </source>
</evidence>
<dbReference type="NCBIfam" id="TIGR00455">
    <property type="entry name" value="apsK"/>
    <property type="match status" value="1"/>
</dbReference>
<comment type="function">
    <text evidence="2 14 15">Catalyzes the synthesis of activated sulfate.</text>
</comment>
<evidence type="ECO:0000256" key="8">
    <source>
        <dbReference type="ARBA" id="ARBA00022741"/>
    </source>
</evidence>
<evidence type="ECO:0000256" key="9">
    <source>
        <dbReference type="ARBA" id="ARBA00022777"/>
    </source>
</evidence>
<dbReference type="HOGENOM" id="CLU_046932_1_0_6"/>
<evidence type="ECO:0000256" key="13">
    <source>
        <dbReference type="ARBA" id="ARBA00031464"/>
    </source>
</evidence>
<sequence length="199" mass="22529">MTEEIVWYDHEINKLSRSSQKRQKPCVLWFTGLSASGKSTTANAVEKKLYELGHHTYLLDGDNVRHGLNKDLGFSDSDRVENIRRIGEMAKLFADAGLIVLSAFISPFRADRQMVRDLVEEGEFIEIHMSTPLSVCEERDPKGLYKKARSGEIRNFTGIDSIYEIPDKPEITLDTADCDADASAEKVIAYLKQNHIIHD</sequence>
<dbReference type="Proteomes" id="UP000004679">
    <property type="component" value="Unassembled WGS sequence"/>
</dbReference>
<organism evidence="17 18">
    <name type="scientific">Methylophaga thiooxydans DMS010</name>
    <dbReference type="NCBI Taxonomy" id="637616"/>
    <lineage>
        <taxon>Bacteria</taxon>
        <taxon>Pseudomonadati</taxon>
        <taxon>Pseudomonadota</taxon>
        <taxon>Gammaproteobacteria</taxon>
        <taxon>Thiotrichales</taxon>
        <taxon>Piscirickettsiaceae</taxon>
        <taxon>Methylophaga</taxon>
    </lineage>
</organism>
<dbReference type="SUPFAM" id="SSF52540">
    <property type="entry name" value="P-loop containing nucleoside triphosphate hydrolases"/>
    <property type="match status" value="1"/>
</dbReference>
<feature type="domain" description="APS kinase" evidence="16">
    <location>
        <begin position="24"/>
        <end position="174"/>
    </location>
</feature>
<dbReference type="UniPathway" id="UPA00140">
    <property type="reaction ID" value="UER00205"/>
</dbReference>
<dbReference type="InterPro" id="IPR059117">
    <property type="entry name" value="APS_kinase_dom"/>
</dbReference>
<name>C0N9W8_9GAMM</name>
<keyword evidence="10 14" id="KW-0067">ATP-binding</keyword>
<evidence type="ECO:0000256" key="1">
    <source>
        <dbReference type="ARBA" id="ARBA00001823"/>
    </source>
</evidence>
<protein>
    <recommendedName>
        <fullName evidence="6 14">Adenylyl-sulfate kinase</fullName>
        <ecNumber evidence="5 14">2.7.1.25</ecNumber>
    </recommendedName>
    <alternativeName>
        <fullName evidence="12 14">APS kinase</fullName>
    </alternativeName>
    <alternativeName>
        <fullName evidence="13 14">ATP adenosine-5'-phosphosulfate 3'-phosphotransferase</fullName>
    </alternativeName>
    <alternativeName>
        <fullName evidence="11 14">Adenosine-5'-phosphosulfate kinase</fullName>
    </alternativeName>
</protein>
<dbReference type="GO" id="GO:0070814">
    <property type="term" value="P:hydrogen sulfide biosynthetic process"/>
    <property type="evidence" value="ECO:0007669"/>
    <property type="project" value="UniProtKB-UniRule"/>
</dbReference>